<dbReference type="Proteomes" id="UP000035489">
    <property type="component" value="Unassembled WGS sequence"/>
</dbReference>
<feature type="region of interest" description="Disordered" evidence="1">
    <location>
        <begin position="56"/>
        <end position="78"/>
    </location>
</feature>
<name>A0A0H1R3U4_9HYPH</name>
<keyword evidence="3" id="KW-1185">Reference proteome</keyword>
<comment type="caution">
    <text evidence="2">The sequence shown here is derived from an EMBL/GenBank/DDBJ whole genome shotgun (WGS) entry which is preliminary data.</text>
</comment>
<organism evidence="2 3">
    <name type="scientific">Microvirga vignae</name>
    <dbReference type="NCBI Taxonomy" id="1225564"/>
    <lineage>
        <taxon>Bacteria</taxon>
        <taxon>Pseudomonadati</taxon>
        <taxon>Pseudomonadota</taxon>
        <taxon>Alphaproteobacteria</taxon>
        <taxon>Hyphomicrobiales</taxon>
        <taxon>Methylobacteriaceae</taxon>
        <taxon>Microvirga</taxon>
    </lineage>
</organism>
<sequence length="78" mass="8417">MPDTKKLARFLVSPSSDGGDPHLVIELEDGFRLTFTASFAQIEDMADVLDDILDAATPGNGSDPDHMPAFLQKGRSQV</sequence>
<dbReference type="EMBL" id="LCYG01000115">
    <property type="protein sequence ID" value="KLK89860.1"/>
    <property type="molecule type" value="Genomic_DNA"/>
</dbReference>
<protein>
    <submittedName>
        <fullName evidence="2">Uncharacterized protein</fullName>
    </submittedName>
</protein>
<dbReference type="RefSeq" id="WP_047192504.1">
    <property type="nucleotide sequence ID" value="NZ_LCYG01000115.1"/>
</dbReference>
<dbReference type="PATRIC" id="fig|1225564.3.peg.467"/>
<evidence type="ECO:0000313" key="2">
    <source>
        <dbReference type="EMBL" id="KLK89860.1"/>
    </source>
</evidence>
<proteinExistence type="predicted"/>
<reference evidence="2 3" key="1">
    <citation type="submission" date="2015-05" db="EMBL/GenBank/DDBJ databases">
        <title>Draft genome sequence of Microvirga vignae strain BR3299, a novel nitrogen fixing bacteria isolated from Brazil semi-aired region.</title>
        <authorList>
            <person name="Zilli J.E."/>
            <person name="Passos S.R."/>
            <person name="Leite J."/>
            <person name="Baldani J.I."/>
            <person name="Xavier G.R."/>
            <person name="Rumjaneck N.G."/>
            <person name="Simoes-Araujo J.L."/>
        </authorList>
    </citation>
    <scope>NUCLEOTIDE SEQUENCE [LARGE SCALE GENOMIC DNA]</scope>
    <source>
        <strain evidence="2 3">BR3299</strain>
    </source>
</reference>
<dbReference type="AlphaFoldDB" id="A0A0H1R3U4"/>
<dbReference type="STRING" id="1225564.AA309_29020"/>
<evidence type="ECO:0000256" key="1">
    <source>
        <dbReference type="SAM" id="MobiDB-lite"/>
    </source>
</evidence>
<accession>A0A0H1R3U4</accession>
<dbReference type="OrthoDB" id="8020402at2"/>
<gene>
    <name evidence="2" type="ORF">AA309_29020</name>
</gene>
<evidence type="ECO:0000313" key="3">
    <source>
        <dbReference type="Proteomes" id="UP000035489"/>
    </source>
</evidence>